<dbReference type="EMBL" id="CADEAL010004433">
    <property type="protein sequence ID" value="CAB1459453.1"/>
    <property type="molecule type" value="Genomic_DNA"/>
</dbReference>
<feature type="compositionally biased region" description="Polar residues" evidence="1">
    <location>
        <begin position="94"/>
        <end position="104"/>
    </location>
</feature>
<dbReference type="AlphaFoldDB" id="A0A9N7VYF6"/>
<organism evidence="2 3">
    <name type="scientific">Pleuronectes platessa</name>
    <name type="common">European plaice</name>
    <dbReference type="NCBI Taxonomy" id="8262"/>
    <lineage>
        <taxon>Eukaryota</taxon>
        <taxon>Metazoa</taxon>
        <taxon>Chordata</taxon>
        <taxon>Craniata</taxon>
        <taxon>Vertebrata</taxon>
        <taxon>Euteleostomi</taxon>
        <taxon>Actinopterygii</taxon>
        <taxon>Neopterygii</taxon>
        <taxon>Teleostei</taxon>
        <taxon>Neoteleostei</taxon>
        <taxon>Acanthomorphata</taxon>
        <taxon>Carangaria</taxon>
        <taxon>Pleuronectiformes</taxon>
        <taxon>Pleuronectoidei</taxon>
        <taxon>Pleuronectidae</taxon>
        <taxon>Pleuronectes</taxon>
    </lineage>
</organism>
<sequence>MQASPLFPLSSDDDPIYVVKLKDTFTADLANCKENTNLKMLKIATLCDLRINCLPKEERGEVWALLRNLMLGDKGVMRSTPVRRETEDPKKQRMSSFLLASSYTDSEEEEEEESIDKALDRYRAEPKLQMGDCPLN</sequence>
<dbReference type="Proteomes" id="UP001153269">
    <property type="component" value="Unassembled WGS sequence"/>
</dbReference>
<evidence type="ECO:0000313" key="3">
    <source>
        <dbReference type="Proteomes" id="UP001153269"/>
    </source>
</evidence>
<comment type="caution">
    <text evidence="2">The sequence shown here is derived from an EMBL/GenBank/DDBJ whole genome shotgun (WGS) entry which is preliminary data.</text>
</comment>
<feature type="region of interest" description="Disordered" evidence="1">
    <location>
        <begin position="76"/>
        <end position="115"/>
    </location>
</feature>
<proteinExistence type="predicted"/>
<gene>
    <name evidence="2" type="ORF">PLEPLA_LOCUS47290</name>
</gene>
<accession>A0A9N7VYF6</accession>
<feature type="compositionally biased region" description="Acidic residues" evidence="1">
    <location>
        <begin position="105"/>
        <end position="114"/>
    </location>
</feature>
<feature type="compositionally biased region" description="Basic and acidic residues" evidence="1">
    <location>
        <begin position="82"/>
        <end position="91"/>
    </location>
</feature>
<protein>
    <submittedName>
        <fullName evidence="2">Uncharacterized protein</fullName>
    </submittedName>
</protein>
<name>A0A9N7VYF6_PLEPL</name>
<keyword evidence="3" id="KW-1185">Reference proteome</keyword>
<reference evidence="2" key="1">
    <citation type="submission" date="2020-03" db="EMBL/GenBank/DDBJ databases">
        <authorList>
            <person name="Weist P."/>
        </authorList>
    </citation>
    <scope>NUCLEOTIDE SEQUENCE</scope>
</reference>
<evidence type="ECO:0000313" key="2">
    <source>
        <dbReference type="EMBL" id="CAB1459453.1"/>
    </source>
</evidence>
<evidence type="ECO:0000256" key="1">
    <source>
        <dbReference type="SAM" id="MobiDB-lite"/>
    </source>
</evidence>